<keyword evidence="2" id="KW-1185">Reference proteome</keyword>
<reference evidence="2" key="1">
    <citation type="journal article" date="2014" name="Proc. Natl. Acad. Sci. U.S.A.">
        <title>Extensive sampling of basidiomycete genomes demonstrates inadequacy of the white-rot/brown-rot paradigm for wood decay fungi.</title>
        <authorList>
            <person name="Riley R."/>
            <person name="Salamov A.A."/>
            <person name="Brown D.W."/>
            <person name="Nagy L.G."/>
            <person name="Floudas D."/>
            <person name="Held B.W."/>
            <person name="Levasseur A."/>
            <person name="Lombard V."/>
            <person name="Morin E."/>
            <person name="Otillar R."/>
            <person name="Lindquist E.A."/>
            <person name="Sun H."/>
            <person name="LaButti K.M."/>
            <person name="Schmutz J."/>
            <person name="Jabbour D."/>
            <person name="Luo H."/>
            <person name="Baker S.E."/>
            <person name="Pisabarro A.G."/>
            <person name="Walton J.D."/>
            <person name="Blanchette R.A."/>
            <person name="Henrissat B."/>
            <person name="Martin F."/>
            <person name="Cullen D."/>
            <person name="Hibbett D.S."/>
            <person name="Grigoriev I.V."/>
        </authorList>
    </citation>
    <scope>NUCLEOTIDE SEQUENCE [LARGE SCALE GENOMIC DNA]</scope>
    <source>
        <strain evidence="2">FD-172 SS1</strain>
    </source>
</reference>
<dbReference type="InParanoid" id="A0A067N6U6"/>
<gene>
    <name evidence="1" type="ORF">BOTBODRAFT_51890</name>
</gene>
<proteinExistence type="predicted"/>
<dbReference type="AlphaFoldDB" id="A0A067N6U6"/>
<dbReference type="EMBL" id="KL198019">
    <property type="protein sequence ID" value="KDQ19501.1"/>
    <property type="molecule type" value="Genomic_DNA"/>
</dbReference>
<evidence type="ECO:0000313" key="2">
    <source>
        <dbReference type="Proteomes" id="UP000027195"/>
    </source>
</evidence>
<dbReference type="HOGENOM" id="CLU_2637756_0_0_1"/>
<organism evidence="1 2">
    <name type="scientific">Botryobasidium botryosum (strain FD-172 SS1)</name>
    <dbReference type="NCBI Taxonomy" id="930990"/>
    <lineage>
        <taxon>Eukaryota</taxon>
        <taxon>Fungi</taxon>
        <taxon>Dikarya</taxon>
        <taxon>Basidiomycota</taxon>
        <taxon>Agaricomycotina</taxon>
        <taxon>Agaricomycetes</taxon>
        <taxon>Cantharellales</taxon>
        <taxon>Botryobasidiaceae</taxon>
        <taxon>Botryobasidium</taxon>
    </lineage>
</organism>
<protein>
    <submittedName>
        <fullName evidence="1">Uncharacterized protein</fullName>
    </submittedName>
</protein>
<accession>A0A067N6U6</accession>
<dbReference type="Proteomes" id="UP000027195">
    <property type="component" value="Unassembled WGS sequence"/>
</dbReference>
<name>A0A067N6U6_BOTB1</name>
<evidence type="ECO:0000313" key="1">
    <source>
        <dbReference type="EMBL" id="KDQ19501.1"/>
    </source>
</evidence>
<sequence>MHVQLEKRRISVRNVQSIQESAAIQPFTHQIDVIFSSNTQLESRLKSLETQFVKAKFPISILFDPEFYAAHLKADGR</sequence>